<evidence type="ECO:0000313" key="2">
    <source>
        <dbReference type="Proteomes" id="UP000527143"/>
    </source>
</evidence>
<name>A0A840YT44_9SPHN</name>
<keyword evidence="1" id="KW-0436">Ligase</keyword>
<keyword evidence="2" id="KW-1185">Reference proteome</keyword>
<proteinExistence type="predicted"/>
<dbReference type="Proteomes" id="UP000527143">
    <property type="component" value="Unassembled WGS sequence"/>
</dbReference>
<dbReference type="InterPro" id="IPR012340">
    <property type="entry name" value="NA-bd_OB-fold"/>
</dbReference>
<reference evidence="1 2" key="1">
    <citation type="submission" date="2020-08" db="EMBL/GenBank/DDBJ databases">
        <title>Genomic Encyclopedia of Type Strains, Phase IV (KMG-IV): sequencing the most valuable type-strain genomes for metagenomic binning, comparative biology and taxonomic classification.</title>
        <authorList>
            <person name="Goeker M."/>
        </authorList>
    </citation>
    <scope>NUCLEOTIDE SEQUENCE [LARGE SCALE GENOMIC DNA]</scope>
    <source>
        <strain evidence="1 2">DSM 26736</strain>
    </source>
</reference>
<dbReference type="GO" id="GO:0016874">
    <property type="term" value="F:ligase activity"/>
    <property type="evidence" value="ECO:0007669"/>
    <property type="project" value="UniProtKB-KW"/>
</dbReference>
<dbReference type="EMBL" id="JACIJF010000029">
    <property type="protein sequence ID" value="MBB5712881.1"/>
    <property type="molecule type" value="Genomic_DNA"/>
</dbReference>
<organism evidence="1 2">
    <name type="scientific">Sphingomonas xinjiangensis</name>
    <dbReference type="NCBI Taxonomy" id="643568"/>
    <lineage>
        <taxon>Bacteria</taxon>
        <taxon>Pseudomonadati</taxon>
        <taxon>Pseudomonadota</taxon>
        <taxon>Alphaproteobacteria</taxon>
        <taxon>Sphingomonadales</taxon>
        <taxon>Sphingomonadaceae</taxon>
        <taxon>Sphingomonas</taxon>
    </lineage>
</organism>
<evidence type="ECO:0000313" key="1">
    <source>
        <dbReference type="EMBL" id="MBB5712881.1"/>
    </source>
</evidence>
<dbReference type="Gene3D" id="2.40.50.140">
    <property type="entry name" value="Nucleic acid-binding proteins"/>
    <property type="match status" value="1"/>
</dbReference>
<sequence>MFQAVEQMSLGGIVSKKRGSRYHSGRAHNRLEAKVRARGEFVVVDTEATPGEPVSALLAHETGEGLEYVGGAAVTLAAGIRDLFYAVIEQLERSQPLPNMPKAKKARWIEPKMRVSVGYLKGSDKLRHASLVDVVELAGVRRQS</sequence>
<dbReference type="AlphaFoldDB" id="A0A840YT44"/>
<comment type="caution">
    <text evidence="1">The sequence shown here is derived from an EMBL/GenBank/DDBJ whole genome shotgun (WGS) entry which is preliminary data.</text>
</comment>
<protein>
    <submittedName>
        <fullName evidence="1">ATP-dependent DNA ligase</fullName>
    </submittedName>
</protein>
<gene>
    <name evidence="1" type="ORF">FHT02_004142</name>
</gene>
<dbReference type="RefSeq" id="WP_184091736.1">
    <property type="nucleotide sequence ID" value="NZ_JACIJF010000029.1"/>
</dbReference>
<accession>A0A840YT44</accession>